<evidence type="ECO:0000256" key="14">
    <source>
        <dbReference type="SAM" id="Coils"/>
    </source>
</evidence>
<evidence type="ECO:0000256" key="6">
    <source>
        <dbReference type="ARBA" id="ARBA00022846"/>
    </source>
</evidence>
<evidence type="ECO:0000256" key="4">
    <source>
        <dbReference type="ARBA" id="ARBA00014813"/>
    </source>
</evidence>
<evidence type="ECO:0000313" key="18">
    <source>
        <dbReference type="Proteomes" id="UP001153292"/>
    </source>
</evidence>
<keyword evidence="7 14" id="KW-0175">Coiled coil</keyword>
<dbReference type="Proteomes" id="UP001153292">
    <property type="component" value="Chromosome 8"/>
</dbReference>
<sequence length="501" mass="59709">MEPKNELQKNAIAEARRTELETYQRALDIQWLNSRMEDGRMGRCLALIKKEAEMEKDFQERTDHAAIVNARAEKEIALGIEIAKVRREEVCELQRRHYLRERDPSLRELAKKLQAGYVCRDLRQQILNNEYKQLQLKAEEQHANRVLLNALYNDKEAKYQEESEKKKRTDQYCLDLQQQLVNRQLQKQCQYEDTLIEKKMLDDIMRTIADEDQRELQQKREQTEKMRREMVSCQAAREAWRQKQKQVVVAEERDIEGQRRAAADRNAAVIAERERKLRVKEELNEKITAKILADEASRQERDSIIKQLQEQEYLEKNFQDDVAEKQKMERVKIETKDALTAQMKTKRRQEAEHKRREMEFRNQTEAKLAADNEKELEKQRKLKEKAQAYSMDLLKQIEDNTRRRKEDKNLEEGRAKQVWDCDKAWRQEVSEERKKIVEEHVPHLLGYLQTGVIRKEDLPAVRQGVAKHDHLSSLNIDSLAVSNRPKRYSKCNAQCRVLREY</sequence>
<evidence type="ECO:0000256" key="11">
    <source>
        <dbReference type="ARBA" id="ARBA00023254"/>
    </source>
</evidence>
<keyword evidence="9" id="KW-0206">Cytoskeleton</keyword>
<evidence type="ECO:0000256" key="7">
    <source>
        <dbReference type="ARBA" id="ARBA00023054"/>
    </source>
</evidence>
<gene>
    <name evidence="17" type="ORF">CHILSU_LOCUS10859</name>
</gene>
<evidence type="ECO:0000256" key="3">
    <source>
        <dbReference type="ARBA" id="ARBA00009158"/>
    </source>
</evidence>
<keyword evidence="5" id="KW-0963">Cytoplasm</keyword>
<dbReference type="PANTHER" id="PTHR19265">
    <property type="entry name" value="MEIOSIS-SPECIFIC NUCLEAR STRUCTURAL PROTEIN 1"/>
    <property type="match status" value="1"/>
</dbReference>
<evidence type="ECO:0000256" key="12">
    <source>
        <dbReference type="ARBA" id="ARBA00023273"/>
    </source>
</evidence>
<evidence type="ECO:0000256" key="1">
    <source>
        <dbReference type="ARBA" id="ARBA00004123"/>
    </source>
</evidence>
<organism evidence="17 18">
    <name type="scientific">Chilo suppressalis</name>
    <name type="common">Asiatic rice borer moth</name>
    <dbReference type="NCBI Taxonomy" id="168631"/>
    <lineage>
        <taxon>Eukaryota</taxon>
        <taxon>Metazoa</taxon>
        <taxon>Ecdysozoa</taxon>
        <taxon>Arthropoda</taxon>
        <taxon>Hexapoda</taxon>
        <taxon>Insecta</taxon>
        <taxon>Pterygota</taxon>
        <taxon>Neoptera</taxon>
        <taxon>Endopterygota</taxon>
        <taxon>Lepidoptera</taxon>
        <taxon>Glossata</taxon>
        <taxon>Ditrysia</taxon>
        <taxon>Pyraloidea</taxon>
        <taxon>Crambidae</taxon>
        <taxon>Crambinae</taxon>
        <taxon>Chilo</taxon>
    </lineage>
</organism>
<feature type="compositionally biased region" description="Basic and acidic residues" evidence="15">
    <location>
        <begin position="348"/>
        <end position="363"/>
    </location>
</feature>
<keyword evidence="12" id="KW-0966">Cell projection</keyword>
<protein>
    <recommendedName>
        <fullName evidence="4">Meiosis-specific nuclear structural protein 1</fullName>
    </recommendedName>
</protein>
<accession>A0ABN8LD49</accession>
<dbReference type="Pfam" id="PF13868">
    <property type="entry name" value="TPH"/>
    <property type="match status" value="1"/>
</dbReference>
<evidence type="ECO:0000259" key="16">
    <source>
        <dbReference type="Pfam" id="PF13868"/>
    </source>
</evidence>
<evidence type="ECO:0000256" key="15">
    <source>
        <dbReference type="SAM" id="MobiDB-lite"/>
    </source>
</evidence>
<keyword evidence="6" id="KW-0282">Flagellum</keyword>
<reference evidence="17" key="1">
    <citation type="submission" date="2021-12" db="EMBL/GenBank/DDBJ databases">
        <authorList>
            <person name="King R."/>
        </authorList>
    </citation>
    <scope>NUCLEOTIDE SEQUENCE</scope>
</reference>
<evidence type="ECO:0000256" key="10">
    <source>
        <dbReference type="ARBA" id="ARBA00023242"/>
    </source>
</evidence>
<feature type="region of interest" description="Disordered" evidence="15">
    <location>
        <begin position="341"/>
        <end position="363"/>
    </location>
</feature>
<evidence type="ECO:0000256" key="9">
    <source>
        <dbReference type="ARBA" id="ARBA00023212"/>
    </source>
</evidence>
<dbReference type="PANTHER" id="PTHR19265:SF0">
    <property type="entry name" value="MEIOSIS-SPECIFIC NUCLEAR STRUCTURAL PROTEIN 1"/>
    <property type="match status" value="1"/>
</dbReference>
<dbReference type="InterPro" id="IPR043597">
    <property type="entry name" value="TPH_dom"/>
</dbReference>
<proteinExistence type="inferred from homology"/>
<dbReference type="InterPro" id="IPR026504">
    <property type="entry name" value="MNS1"/>
</dbReference>
<keyword evidence="18" id="KW-1185">Reference proteome</keyword>
<comment type="function">
    <text evidence="13">Microtubule inner protein (MIP) part of the dynein-decorated doublet microtubules (DMTs) in cilia axoneme, which is required for motile cilia beating. May play a role in the control of meiotic division and germ cell differentiation through regulation of pairing and recombination during meiosis. Required for sperm flagella assembly. May play a role in the assembly and function of the outer dynein arm-docking complex (ODA-DC). ODA-DC mediates outer dynein arms (ODA) binding onto the axonemal doublet microtubules.</text>
</comment>
<keyword evidence="11" id="KW-0469">Meiosis</keyword>
<comment type="subcellular location">
    <subcellularLocation>
        <location evidence="2">Cytoplasm</location>
        <location evidence="2">Cytoskeleton</location>
        <location evidence="2">Flagellum axoneme</location>
    </subcellularLocation>
    <subcellularLocation>
        <location evidence="1">Nucleus</location>
    </subcellularLocation>
</comment>
<evidence type="ECO:0000256" key="8">
    <source>
        <dbReference type="ARBA" id="ARBA00023069"/>
    </source>
</evidence>
<feature type="domain" description="Trichohyalin-plectin-homology" evidence="16">
    <location>
        <begin position="99"/>
        <end position="449"/>
    </location>
</feature>
<evidence type="ECO:0000256" key="5">
    <source>
        <dbReference type="ARBA" id="ARBA00022490"/>
    </source>
</evidence>
<evidence type="ECO:0000256" key="2">
    <source>
        <dbReference type="ARBA" id="ARBA00004611"/>
    </source>
</evidence>
<feature type="coiled-coil region" evidence="14">
    <location>
        <begin position="209"/>
        <end position="236"/>
    </location>
</feature>
<name>A0ABN8LD49_CHISP</name>
<dbReference type="EMBL" id="OU963901">
    <property type="protein sequence ID" value="CAH2991820.1"/>
    <property type="molecule type" value="Genomic_DNA"/>
</dbReference>
<evidence type="ECO:0000313" key="17">
    <source>
        <dbReference type="EMBL" id="CAH2991820.1"/>
    </source>
</evidence>
<comment type="similarity">
    <text evidence="3">Belongs to the MNS1 family.</text>
</comment>
<evidence type="ECO:0000256" key="13">
    <source>
        <dbReference type="ARBA" id="ARBA00046114"/>
    </source>
</evidence>
<keyword evidence="10" id="KW-0539">Nucleus</keyword>
<keyword evidence="8" id="KW-0969">Cilium</keyword>